<dbReference type="KEGG" id="laca:LAC1533_0625"/>
<accession>A0A1K1KMB9</accession>
<evidence type="ECO:0000256" key="5">
    <source>
        <dbReference type="ARBA" id="ARBA00023136"/>
    </source>
</evidence>
<evidence type="ECO:0000256" key="6">
    <source>
        <dbReference type="SAM" id="Phobius"/>
    </source>
</evidence>
<evidence type="ECO:0000256" key="3">
    <source>
        <dbReference type="ARBA" id="ARBA00022692"/>
    </source>
</evidence>
<feature type="transmembrane region" description="Helical" evidence="6">
    <location>
        <begin position="121"/>
        <end position="139"/>
    </location>
</feature>
<evidence type="ECO:0000256" key="4">
    <source>
        <dbReference type="ARBA" id="ARBA00022989"/>
    </source>
</evidence>
<dbReference type="AlphaFoldDB" id="A0A1K1KMB9"/>
<name>A0A1K1KMB9_9LACO</name>
<evidence type="ECO:0000313" key="8">
    <source>
        <dbReference type="Proteomes" id="UP000190935"/>
    </source>
</evidence>
<dbReference type="InterPro" id="IPR051679">
    <property type="entry name" value="DASS-Related_Transporters"/>
</dbReference>
<dbReference type="PANTHER" id="PTHR43652">
    <property type="entry name" value="BASIC AMINO ACID ANTIPORTER YFCC-RELATED"/>
    <property type="match status" value="1"/>
</dbReference>
<feature type="transmembrane region" description="Helical" evidence="6">
    <location>
        <begin position="12"/>
        <end position="33"/>
    </location>
</feature>
<organism evidence="7 8">
    <name type="scientific">Ligilactobacillus acidipiscis</name>
    <dbReference type="NCBI Taxonomy" id="89059"/>
    <lineage>
        <taxon>Bacteria</taxon>
        <taxon>Bacillati</taxon>
        <taxon>Bacillota</taxon>
        <taxon>Bacilli</taxon>
        <taxon>Lactobacillales</taxon>
        <taxon>Lactobacillaceae</taxon>
        <taxon>Ligilactobacillus</taxon>
    </lineage>
</organism>
<feature type="transmembrane region" description="Helical" evidence="6">
    <location>
        <begin position="81"/>
        <end position="100"/>
    </location>
</feature>
<feature type="transmembrane region" description="Helical" evidence="6">
    <location>
        <begin position="264"/>
        <end position="282"/>
    </location>
</feature>
<feature type="transmembrane region" description="Helical" evidence="6">
    <location>
        <begin position="404"/>
        <end position="428"/>
    </location>
</feature>
<keyword evidence="3 6" id="KW-0812">Transmembrane</keyword>
<evidence type="ECO:0000256" key="1">
    <source>
        <dbReference type="ARBA" id="ARBA00004651"/>
    </source>
</evidence>
<gene>
    <name evidence="7" type="ORF">LAC1533_0625</name>
</gene>
<protein>
    <submittedName>
        <fullName evidence="7">Arginine/ornithine antiporter ArcD</fullName>
    </submittedName>
</protein>
<dbReference type="GeneID" id="95348698"/>
<feature type="transmembrane region" description="Helical" evidence="6">
    <location>
        <begin position="201"/>
        <end position="220"/>
    </location>
</feature>
<dbReference type="Proteomes" id="UP000190935">
    <property type="component" value="Chromosome I"/>
</dbReference>
<feature type="transmembrane region" description="Helical" evidence="6">
    <location>
        <begin position="481"/>
        <end position="501"/>
    </location>
</feature>
<keyword evidence="5 6" id="KW-0472">Membrane</keyword>
<dbReference type="InterPro" id="IPR018385">
    <property type="entry name" value="C4_dicarb_anaerob_car-like"/>
</dbReference>
<proteinExistence type="predicted"/>
<keyword evidence="2" id="KW-1003">Cell membrane</keyword>
<sequence length="502" mass="55056">MSEKNKRRRFSMPSAFSILFLLIVAIEILTWIIPAGKYNIDQAGNVISHSYHSVANKPQGLWDVLMAPVIGMVGNAKTTGAISISLFILVIGGFLGVVNQTGALNDGIKVLVHKYSKQKKMLIPLLTVLFALGGSTFGMSEETMAFYPLLIPIMQAMGLDSLVAVAIPLVGTQVGNLASTVNPFATGVASQTLHISMGDGLISRLVLLALTLVFSIWYIYHYAAKIENDPTKSLLYANKDASELQSYEEEIEDIPKLSKGQKHVLWLFGLTFVIMIIGLVPWQTINPNWTFFETFLKWLRNVPFLGALIGKDTVAFGSWYFNEITMLFLGMSILIKFVYHIPEQKFVDYFMDGVKDFASVAIVVALARGIQVVMDAGMITDTVLHWGELALQGSNKIMYTLATYVFYLPMTFLIPSTSGLAAATMGIIGPMGHFAGVDSNIVVSIYQAASGLINMLTPTSAVVVGAMQIAHINISTWWKWAWKMALGLLLISCTYLVILAVL</sequence>
<dbReference type="GO" id="GO:0005886">
    <property type="term" value="C:plasma membrane"/>
    <property type="evidence" value="ECO:0007669"/>
    <property type="project" value="UniProtKB-SubCell"/>
</dbReference>
<dbReference type="EMBL" id="LT630287">
    <property type="protein sequence ID" value="SFV40045.1"/>
    <property type="molecule type" value="Genomic_DNA"/>
</dbReference>
<feature type="transmembrane region" description="Helical" evidence="6">
    <location>
        <begin position="319"/>
        <end position="339"/>
    </location>
</feature>
<keyword evidence="4 6" id="KW-1133">Transmembrane helix</keyword>
<dbReference type="Pfam" id="PF03606">
    <property type="entry name" value="DcuC"/>
    <property type="match status" value="1"/>
</dbReference>
<dbReference type="PANTHER" id="PTHR43652:SF6">
    <property type="entry name" value="ARGININE REPRESSOR"/>
    <property type="match status" value="1"/>
</dbReference>
<feature type="transmembrane region" description="Helical" evidence="6">
    <location>
        <begin position="448"/>
        <end position="469"/>
    </location>
</feature>
<reference evidence="8" key="1">
    <citation type="submission" date="2016-11" db="EMBL/GenBank/DDBJ databases">
        <authorList>
            <person name="Papadimitriou K."/>
        </authorList>
    </citation>
    <scope>NUCLEOTIDE SEQUENCE [LARGE SCALE GENOMIC DNA]</scope>
    <source>
        <strain evidence="8">ACA-DC 1533</strain>
    </source>
</reference>
<evidence type="ECO:0000256" key="2">
    <source>
        <dbReference type="ARBA" id="ARBA00022475"/>
    </source>
</evidence>
<comment type="subcellular location">
    <subcellularLocation>
        <location evidence="1">Cell membrane</location>
        <topology evidence="1">Multi-pass membrane protein</topology>
    </subcellularLocation>
</comment>
<dbReference type="RefSeq" id="WP_079578806.1">
    <property type="nucleotide sequence ID" value="NZ_LT630287.1"/>
</dbReference>
<evidence type="ECO:0000313" key="7">
    <source>
        <dbReference type="EMBL" id="SFV40045.1"/>
    </source>
</evidence>